<dbReference type="GO" id="GO:0016297">
    <property type="term" value="F:fatty acyl-[ACP] hydrolase activity"/>
    <property type="evidence" value="ECO:0007669"/>
    <property type="project" value="InterPro"/>
</dbReference>
<keyword evidence="3" id="KW-0378">Hydrolase</keyword>
<dbReference type="InterPro" id="IPR045023">
    <property type="entry name" value="FATA/B"/>
</dbReference>
<keyword evidence="6" id="KW-0443">Lipid metabolism</keyword>
<feature type="domain" description="Acyl-ACP thioesterase N-terminal hotdog" evidence="8">
    <location>
        <begin position="4"/>
        <end position="125"/>
    </location>
</feature>
<dbReference type="CDD" id="cd00586">
    <property type="entry name" value="4HBT"/>
    <property type="match status" value="1"/>
</dbReference>
<keyword evidence="4" id="KW-0276">Fatty acid metabolism</keyword>
<dbReference type="PANTHER" id="PTHR31727:SF6">
    <property type="entry name" value="OLEOYL-ACYL CARRIER PROTEIN THIOESTERASE 1, CHLOROPLASTIC"/>
    <property type="match status" value="1"/>
</dbReference>
<dbReference type="GO" id="GO:0000036">
    <property type="term" value="F:acyl carrier activity"/>
    <property type="evidence" value="ECO:0007669"/>
    <property type="project" value="TreeGrafter"/>
</dbReference>
<dbReference type="Gene3D" id="3.10.129.10">
    <property type="entry name" value="Hotdog Thioesterase"/>
    <property type="match status" value="1"/>
</dbReference>
<dbReference type="InterPro" id="IPR049427">
    <property type="entry name" value="Acyl-ACP_TE_C"/>
</dbReference>
<accession>A0A9D1MRX0</accession>
<feature type="domain" description="Acyl-ACP thioesterase-like C-terminal" evidence="9">
    <location>
        <begin position="150"/>
        <end position="240"/>
    </location>
</feature>
<evidence type="ECO:0000256" key="6">
    <source>
        <dbReference type="ARBA" id="ARBA00023098"/>
    </source>
</evidence>
<evidence type="ECO:0000313" key="10">
    <source>
        <dbReference type="EMBL" id="HIU65327.1"/>
    </source>
</evidence>
<dbReference type="AlphaFoldDB" id="A0A9D1MRX0"/>
<comment type="caution">
    <text evidence="10">The sequence shown here is derived from an EMBL/GenBank/DDBJ whole genome shotgun (WGS) entry which is preliminary data.</text>
</comment>
<organism evidence="10 11">
    <name type="scientific">Candidatus Enterousia avicola</name>
    <dbReference type="NCBI Taxonomy" id="2840787"/>
    <lineage>
        <taxon>Bacteria</taxon>
        <taxon>Pseudomonadati</taxon>
        <taxon>Pseudomonadota</taxon>
        <taxon>Alphaproteobacteria</taxon>
        <taxon>Candidatus Enterousia</taxon>
    </lineage>
</organism>
<keyword evidence="2" id="KW-0444">Lipid biosynthesis</keyword>
<dbReference type="Pfam" id="PF01643">
    <property type="entry name" value="Acyl-ACP_TE"/>
    <property type="match status" value="1"/>
</dbReference>
<evidence type="ECO:0000256" key="5">
    <source>
        <dbReference type="ARBA" id="ARBA00022946"/>
    </source>
</evidence>
<dbReference type="Pfam" id="PF20791">
    <property type="entry name" value="Acyl-ACP_TE_C"/>
    <property type="match status" value="1"/>
</dbReference>
<reference evidence="10" key="2">
    <citation type="journal article" date="2021" name="PeerJ">
        <title>Extensive microbial diversity within the chicken gut microbiome revealed by metagenomics and culture.</title>
        <authorList>
            <person name="Gilroy R."/>
            <person name="Ravi A."/>
            <person name="Getino M."/>
            <person name="Pursley I."/>
            <person name="Horton D.L."/>
            <person name="Alikhan N.F."/>
            <person name="Baker D."/>
            <person name="Gharbi K."/>
            <person name="Hall N."/>
            <person name="Watson M."/>
            <person name="Adriaenssens E.M."/>
            <person name="Foster-Nyarko E."/>
            <person name="Jarju S."/>
            <person name="Secka A."/>
            <person name="Antonio M."/>
            <person name="Oren A."/>
            <person name="Chaudhuri R.R."/>
            <person name="La Ragione R."/>
            <person name="Hildebrand F."/>
            <person name="Pallen M.J."/>
        </authorList>
    </citation>
    <scope>NUCLEOTIDE SEQUENCE</scope>
    <source>
        <strain evidence="10">CHK136-897</strain>
    </source>
</reference>
<evidence type="ECO:0000259" key="8">
    <source>
        <dbReference type="Pfam" id="PF01643"/>
    </source>
</evidence>
<keyword evidence="7" id="KW-0275">Fatty acid biosynthesis</keyword>
<evidence type="ECO:0000256" key="2">
    <source>
        <dbReference type="ARBA" id="ARBA00022516"/>
    </source>
</evidence>
<evidence type="ECO:0008006" key="12">
    <source>
        <dbReference type="Google" id="ProtNLM"/>
    </source>
</evidence>
<dbReference type="PANTHER" id="PTHR31727">
    <property type="entry name" value="OLEOYL-ACYL CARRIER PROTEIN THIOESTERASE 1, CHLOROPLASTIC"/>
    <property type="match status" value="1"/>
</dbReference>
<protein>
    <recommendedName>
        <fullName evidence="12">Acyl-ACP thioesterase</fullName>
    </recommendedName>
</protein>
<proteinExistence type="inferred from homology"/>
<dbReference type="Proteomes" id="UP000824142">
    <property type="component" value="Unassembled WGS sequence"/>
</dbReference>
<evidence type="ECO:0000256" key="4">
    <source>
        <dbReference type="ARBA" id="ARBA00022832"/>
    </source>
</evidence>
<evidence type="ECO:0000256" key="1">
    <source>
        <dbReference type="ARBA" id="ARBA00006500"/>
    </source>
</evidence>
<evidence type="ECO:0000256" key="3">
    <source>
        <dbReference type="ARBA" id="ARBA00022801"/>
    </source>
</evidence>
<comment type="similarity">
    <text evidence="1">Belongs to the acyl-ACP thioesterase family.</text>
</comment>
<name>A0A9D1MRX0_9PROT</name>
<dbReference type="SUPFAM" id="SSF54637">
    <property type="entry name" value="Thioesterase/thiol ester dehydrase-isomerase"/>
    <property type="match status" value="2"/>
</dbReference>
<evidence type="ECO:0000259" key="9">
    <source>
        <dbReference type="Pfam" id="PF20791"/>
    </source>
</evidence>
<evidence type="ECO:0000313" key="11">
    <source>
        <dbReference type="Proteomes" id="UP000824142"/>
    </source>
</evidence>
<dbReference type="EMBL" id="DVNO01000012">
    <property type="protein sequence ID" value="HIU65327.1"/>
    <property type="molecule type" value="Genomic_DNA"/>
</dbReference>
<keyword evidence="5" id="KW-0809">Transit peptide</keyword>
<sequence>MAGKYAEKRVLQAYQCDRYGNVRPLILMNELQGVADTNAEVLGCGRSYLIEHNIAWVVTHYLVDIVEMPREGEELSFITWPSSYDGLRAFRDFEVRGSDGRLMVRATSQWILIDMKRRRPIRADDSLPSWPIISERAWDRKFEKFPDFDAEKTHVFKCRFDDIDVNQHINNAVYAVWATESVGYVYRNQHVLKSIELNFKKEISPDTPEVSVDVAIDGLVTRHKIRTGDTEHAYVICTWEEIKK</sequence>
<evidence type="ECO:0000256" key="7">
    <source>
        <dbReference type="ARBA" id="ARBA00023160"/>
    </source>
</evidence>
<reference evidence="10" key="1">
    <citation type="submission" date="2020-10" db="EMBL/GenBank/DDBJ databases">
        <authorList>
            <person name="Gilroy R."/>
        </authorList>
    </citation>
    <scope>NUCLEOTIDE SEQUENCE</scope>
    <source>
        <strain evidence="10">CHK136-897</strain>
    </source>
</reference>
<dbReference type="InterPro" id="IPR029069">
    <property type="entry name" value="HotDog_dom_sf"/>
</dbReference>
<dbReference type="InterPro" id="IPR002864">
    <property type="entry name" value="Acyl-ACP_thioesterase_NHD"/>
</dbReference>
<gene>
    <name evidence="10" type="ORF">IAC63_01665</name>
</gene>